<dbReference type="OrthoDB" id="4103at2759"/>
<dbReference type="EMBL" id="HG001844">
    <property type="protein sequence ID" value="CDF37496.1"/>
    <property type="molecule type" value="Genomic_DNA"/>
</dbReference>
<dbReference type="RefSeq" id="XP_005717367.1">
    <property type="nucleotide sequence ID" value="XM_005717310.1"/>
</dbReference>
<dbReference type="OMA" id="VWCLANE"/>
<dbReference type="GeneID" id="17325082"/>
<keyword evidence="2" id="KW-1185">Reference proteome</keyword>
<dbReference type="KEGG" id="ccp:CHC_T00005780001"/>
<proteinExistence type="predicted"/>
<sequence length="354" mass="39293">MRLERARLQFFIVLTLSALTVYLQWLVFQRFLVRNCTATRQAHALLLHVIQNLGISASSSVDTIPLSPRHAVVRRLSSSLLSHTNCLPTLSRRGRRSLEFSLHANTHTDGVLLYIFSIIGARNRIAVELHSNDDAKICTMFAVHQGWRVVTLVESWAGYDAAQRWYEQKATHALSRWSEAGVQVLDAGRVVSTGLPATTRTVGIGGVVDLVVLFAHGGDDIAIMSSLNASLKPRVLVVRYEDYWGSHVKAVRTSLRRGTLSERLEGAQGIGHDYSGASVTSLTEVAARVGYRLVWCLANEPIAILVDCKAGAGDGLETVDPASCIKMRNTGTKWRRDMEAMWDEAQEYDWDEYS</sequence>
<evidence type="ECO:0000313" key="1">
    <source>
        <dbReference type="EMBL" id="CDF37496.1"/>
    </source>
</evidence>
<dbReference type="Proteomes" id="UP000012073">
    <property type="component" value="Unassembled WGS sequence"/>
</dbReference>
<gene>
    <name evidence="1" type="ORF">CHC_T00005780001</name>
</gene>
<dbReference type="Gramene" id="CDF37496">
    <property type="protein sequence ID" value="CDF37496"/>
    <property type="gene ID" value="CHC_T00005780001"/>
</dbReference>
<name>R7QJ78_CHOCR</name>
<organism evidence="1 2">
    <name type="scientific">Chondrus crispus</name>
    <name type="common">Carrageen Irish moss</name>
    <name type="synonym">Polymorpha crispa</name>
    <dbReference type="NCBI Taxonomy" id="2769"/>
    <lineage>
        <taxon>Eukaryota</taxon>
        <taxon>Rhodophyta</taxon>
        <taxon>Florideophyceae</taxon>
        <taxon>Rhodymeniophycidae</taxon>
        <taxon>Gigartinales</taxon>
        <taxon>Gigartinaceae</taxon>
        <taxon>Chondrus</taxon>
    </lineage>
</organism>
<dbReference type="AlphaFoldDB" id="R7QJ78"/>
<accession>R7QJ78</accession>
<protein>
    <submittedName>
        <fullName evidence="1">Uncharacterized protein</fullName>
    </submittedName>
</protein>
<evidence type="ECO:0000313" key="2">
    <source>
        <dbReference type="Proteomes" id="UP000012073"/>
    </source>
</evidence>
<reference evidence="2" key="1">
    <citation type="journal article" date="2013" name="Proc. Natl. Acad. Sci. U.S.A.">
        <title>Genome structure and metabolic features in the red seaweed Chondrus crispus shed light on evolution of the Archaeplastida.</title>
        <authorList>
            <person name="Collen J."/>
            <person name="Porcel B."/>
            <person name="Carre W."/>
            <person name="Ball S.G."/>
            <person name="Chaparro C."/>
            <person name="Tonon T."/>
            <person name="Barbeyron T."/>
            <person name="Michel G."/>
            <person name="Noel B."/>
            <person name="Valentin K."/>
            <person name="Elias M."/>
            <person name="Artiguenave F."/>
            <person name="Arun A."/>
            <person name="Aury J.M."/>
            <person name="Barbosa-Neto J.F."/>
            <person name="Bothwell J.H."/>
            <person name="Bouget F.Y."/>
            <person name="Brillet L."/>
            <person name="Cabello-Hurtado F."/>
            <person name="Capella-Gutierrez S."/>
            <person name="Charrier B."/>
            <person name="Cladiere L."/>
            <person name="Cock J.M."/>
            <person name="Coelho S.M."/>
            <person name="Colleoni C."/>
            <person name="Czjzek M."/>
            <person name="Da Silva C."/>
            <person name="Delage L."/>
            <person name="Denoeud F."/>
            <person name="Deschamps P."/>
            <person name="Dittami S.M."/>
            <person name="Gabaldon T."/>
            <person name="Gachon C.M."/>
            <person name="Groisillier A."/>
            <person name="Herve C."/>
            <person name="Jabbari K."/>
            <person name="Katinka M."/>
            <person name="Kloareg B."/>
            <person name="Kowalczyk N."/>
            <person name="Labadie K."/>
            <person name="Leblanc C."/>
            <person name="Lopez P.J."/>
            <person name="McLachlan D.H."/>
            <person name="Meslet-Cladiere L."/>
            <person name="Moustafa A."/>
            <person name="Nehr Z."/>
            <person name="Nyvall Collen P."/>
            <person name="Panaud O."/>
            <person name="Partensky F."/>
            <person name="Poulain J."/>
            <person name="Rensing S.A."/>
            <person name="Rousvoal S."/>
            <person name="Samson G."/>
            <person name="Symeonidi A."/>
            <person name="Weissenbach J."/>
            <person name="Zambounis A."/>
            <person name="Wincker P."/>
            <person name="Boyen C."/>
        </authorList>
    </citation>
    <scope>NUCLEOTIDE SEQUENCE [LARGE SCALE GENOMIC DNA]</scope>
    <source>
        <strain evidence="2">cv. Stackhouse</strain>
    </source>
</reference>